<comment type="caution">
    <text evidence="4">The sequence shown here is derived from an EMBL/GenBank/DDBJ whole genome shotgun (WGS) entry which is preliminary data.</text>
</comment>
<organism evidence="4 5">
    <name type="scientific">Hoyosella rhizosphaerae</name>
    <dbReference type="NCBI Taxonomy" id="1755582"/>
    <lineage>
        <taxon>Bacteria</taxon>
        <taxon>Bacillati</taxon>
        <taxon>Actinomycetota</taxon>
        <taxon>Actinomycetes</taxon>
        <taxon>Mycobacteriales</taxon>
        <taxon>Hoyosellaceae</taxon>
        <taxon>Hoyosella</taxon>
    </lineage>
</organism>
<feature type="domain" description="Low molecular weight protein antigen 6 PH" evidence="3">
    <location>
        <begin position="58"/>
        <end position="127"/>
    </location>
</feature>
<keyword evidence="2" id="KW-1133">Transmembrane helix</keyword>
<proteinExistence type="predicted"/>
<evidence type="ECO:0000313" key="4">
    <source>
        <dbReference type="EMBL" id="GGC52009.1"/>
    </source>
</evidence>
<keyword evidence="5" id="KW-1185">Reference proteome</keyword>
<feature type="transmembrane region" description="Helical" evidence="2">
    <location>
        <begin position="41"/>
        <end position="59"/>
    </location>
</feature>
<reference evidence="4" key="1">
    <citation type="journal article" date="2014" name="Int. J. Syst. Evol. Microbiol.">
        <title>Complete genome sequence of Corynebacterium casei LMG S-19264T (=DSM 44701T), isolated from a smear-ripened cheese.</title>
        <authorList>
            <consortium name="US DOE Joint Genome Institute (JGI-PGF)"/>
            <person name="Walter F."/>
            <person name="Albersmeier A."/>
            <person name="Kalinowski J."/>
            <person name="Ruckert C."/>
        </authorList>
    </citation>
    <scope>NUCLEOTIDE SEQUENCE</scope>
    <source>
        <strain evidence="4">CGMCC 1.15478</strain>
    </source>
</reference>
<dbReference type="AlphaFoldDB" id="A0A916TY35"/>
<feature type="compositionally biased region" description="Basic and acidic residues" evidence="1">
    <location>
        <begin position="136"/>
        <end position="153"/>
    </location>
</feature>
<dbReference type="RefSeq" id="WP_188669626.1">
    <property type="nucleotide sequence ID" value="NZ_BMJH01000001.1"/>
</dbReference>
<gene>
    <name evidence="4" type="ORF">GCM10011410_00410</name>
</gene>
<evidence type="ECO:0000313" key="5">
    <source>
        <dbReference type="Proteomes" id="UP000641514"/>
    </source>
</evidence>
<sequence>MPKAKPQNPQARTIRISRLTLLGVLLLACCIAFLAAAEPFLFGWLLAVPIFLAVWILRVQTRVSETALQLRTLFRTRTVLWDEIQGLTFPKYRSARAVLTSGDQVPLPTVTFEDLPKITPLSNGRIPDIEASLQAERQEQRARSTPPQEKHSK</sequence>
<name>A0A916TY35_9ACTN</name>
<accession>A0A916TY35</accession>
<feature type="region of interest" description="Disordered" evidence="1">
    <location>
        <begin position="132"/>
        <end position="153"/>
    </location>
</feature>
<protein>
    <recommendedName>
        <fullName evidence="3">Low molecular weight protein antigen 6 PH domain-containing protein</fullName>
    </recommendedName>
</protein>
<evidence type="ECO:0000259" key="3">
    <source>
        <dbReference type="Pfam" id="PF10756"/>
    </source>
</evidence>
<reference evidence="4" key="2">
    <citation type="submission" date="2020-09" db="EMBL/GenBank/DDBJ databases">
        <authorList>
            <person name="Sun Q."/>
            <person name="Zhou Y."/>
        </authorList>
    </citation>
    <scope>NUCLEOTIDE SEQUENCE</scope>
    <source>
        <strain evidence="4">CGMCC 1.15478</strain>
    </source>
</reference>
<keyword evidence="2" id="KW-0472">Membrane</keyword>
<feature type="transmembrane region" description="Helical" evidence="2">
    <location>
        <begin position="16"/>
        <end position="35"/>
    </location>
</feature>
<dbReference type="InterPro" id="IPR019692">
    <property type="entry name" value="CFP-6_PH"/>
</dbReference>
<dbReference type="EMBL" id="BMJH01000001">
    <property type="protein sequence ID" value="GGC52009.1"/>
    <property type="molecule type" value="Genomic_DNA"/>
</dbReference>
<dbReference type="PROSITE" id="PS51257">
    <property type="entry name" value="PROKAR_LIPOPROTEIN"/>
    <property type="match status" value="1"/>
</dbReference>
<dbReference type="Pfam" id="PF10756">
    <property type="entry name" value="bPH_6"/>
    <property type="match status" value="1"/>
</dbReference>
<evidence type="ECO:0000256" key="1">
    <source>
        <dbReference type="SAM" id="MobiDB-lite"/>
    </source>
</evidence>
<dbReference type="Proteomes" id="UP000641514">
    <property type="component" value="Unassembled WGS sequence"/>
</dbReference>
<evidence type="ECO:0000256" key="2">
    <source>
        <dbReference type="SAM" id="Phobius"/>
    </source>
</evidence>
<keyword evidence="2" id="KW-0812">Transmembrane</keyword>